<dbReference type="SMART" id="SM00530">
    <property type="entry name" value="HTH_XRE"/>
    <property type="match status" value="1"/>
</dbReference>
<evidence type="ECO:0000313" key="2">
    <source>
        <dbReference type="EMBL" id="MFK0524719.1"/>
    </source>
</evidence>
<protein>
    <submittedName>
        <fullName evidence="2">Helix-turn-helix domain-containing protein</fullName>
    </submittedName>
</protein>
<dbReference type="CDD" id="cd00093">
    <property type="entry name" value="HTH_XRE"/>
    <property type="match status" value="1"/>
</dbReference>
<proteinExistence type="predicted"/>
<feature type="domain" description="HTH cro/C1-type" evidence="1">
    <location>
        <begin position="17"/>
        <end position="71"/>
    </location>
</feature>
<dbReference type="Gene3D" id="1.10.260.40">
    <property type="entry name" value="lambda repressor-like DNA-binding domains"/>
    <property type="match status" value="1"/>
</dbReference>
<organism evidence="2 3">
    <name type="scientific">Paenibacillus illinoisensis</name>
    <dbReference type="NCBI Taxonomy" id="59845"/>
    <lineage>
        <taxon>Bacteria</taxon>
        <taxon>Bacillati</taxon>
        <taxon>Bacillota</taxon>
        <taxon>Bacilli</taxon>
        <taxon>Bacillales</taxon>
        <taxon>Paenibacillaceae</taxon>
        <taxon>Paenibacillus</taxon>
    </lineage>
</organism>
<dbReference type="SUPFAM" id="SSF47413">
    <property type="entry name" value="lambda repressor-like DNA-binding domains"/>
    <property type="match status" value="1"/>
</dbReference>
<name>A0ABW8I0L7_9BACL</name>
<evidence type="ECO:0000259" key="1">
    <source>
        <dbReference type="PROSITE" id="PS50943"/>
    </source>
</evidence>
<dbReference type="Proteomes" id="UP001618531">
    <property type="component" value="Unassembled WGS sequence"/>
</dbReference>
<accession>A0ABW8I0L7</accession>
<reference evidence="2 3" key="1">
    <citation type="submission" date="2024-11" db="EMBL/GenBank/DDBJ databases">
        <title>Identification and Characterization of a Novel Fosfomycin Bacillithiol Transferase FosB8 in Paenibacillus illinoisensis.</title>
        <authorList>
            <person name="Lu W."/>
        </authorList>
    </citation>
    <scope>NUCLEOTIDE SEQUENCE [LARGE SCALE GENOMIC DNA]</scope>
    <source>
        <strain evidence="2 3">WP77</strain>
    </source>
</reference>
<sequence>MNQTSKCYKQIQFRSDLRTIRLMLGLSRKDVSVNIGISDKTLYRYEKEPGTTPLHIAKRLSLYYGVPLDQFNYM</sequence>
<keyword evidence="3" id="KW-1185">Reference proteome</keyword>
<dbReference type="InterPro" id="IPR001387">
    <property type="entry name" value="Cro/C1-type_HTH"/>
</dbReference>
<gene>
    <name evidence="2" type="ORF">ACINKY_21195</name>
</gene>
<dbReference type="RefSeq" id="WP_402877314.1">
    <property type="nucleotide sequence ID" value="NZ_JBIYSL010000005.1"/>
</dbReference>
<comment type="caution">
    <text evidence="2">The sequence shown here is derived from an EMBL/GenBank/DDBJ whole genome shotgun (WGS) entry which is preliminary data.</text>
</comment>
<evidence type="ECO:0000313" key="3">
    <source>
        <dbReference type="Proteomes" id="UP001618531"/>
    </source>
</evidence>
<dbReference type="InterPro" id="IPR010982">
    <property type="entry name" value="Lambda_DNA-bd_dom_sf"/>
</dbReference>
<dbReference type="Pfam" id="PF01381">
    <property type="entry name" value="HTH_3"/>
    <property type="match status" value="1"/>
</dbReference>
<dbReference type="PROSITE" id="PS50943">
    <property type="entry name" value="HTH_CROC1"/>
    <property type="match status" value="1"/>
</dbReference>
<dbReference type="EMBL" id="JBIYSL010000005">
    <property type="protein sequence ID" value="MFK0524719.1"/>
    <property type="molecule type" value="Genomic_DNA"/>
</dbReference>